<name>A0A1Y3KVC6_PSEPU</name>
<dbReference type="RefSeq" id="WP_086977648.1">
    <property type="nucleotide sequence ID" value="NZ_NFSB01000084.1"/>
</dbReference>
<evidence type="ECO:0000313" key="1">
    <source>
        <dbReference type="EMBL" id="OUM28251.1"/>
    </source>
</evidence>
<dbReference type="Proteomes" id="UP000196082">
    <property type="component" value="Unassembled WGS sequence"/>
</dbReference>
<organism evidence="1 2">
    <name type="scientific">Pseudomonas putida</name>
    <name type="common">Arthrobacter siderocapsulatus</name>
    <dbReference type="NCBI Taxonomy" id="303"/>
    <lineage>
        <taxon>Bacteria</taxon>
        <taxon>Pseudomonadati</taxon>
        <taxon>Pseudomonadota</taxon>
        <taxon>Gammaproteobacteria</taxon>
        <taxon>Pseudomonadales</taxon>
        <taxon>Pseudomonadaceae</taxon>
        <taxon>Pseudomonas</taxon>
    </lineage>
</organism>
<sequence length="69" mass="7769">MSKSKAKVVPLAAEREAQEAKKAFLELLHADISENPERIEPIPTSLLSRMDRLRAKAQANRERSELLEG</sequence>
<dbReference type="EMBL" id="NFSB01000084">
    <property type="protein sequence ID" value="OUM28251.1"/>
    <property type="molecule type" value="Genomic_DNA"/>
</dbReference>
<comment type="caution">
    <text evidence="1">The sequence shown here is derived from an EMBL/GenBank/DDBJ whole genome shotgun (WGS) entry which is preliminary data.</text>
</comment>
<accession>A0A1Y3KVC6</accession>
<gene>
    <name evidence="1" type="ORF">B8W72_20535</name>
</gene>
<reference evidence="1 2" key="1">
    <citation type="submission" date="2017-05" db="EMBL/GenBank/DDBJ databases">
        <title>Whole genome sequence of Pseudomonas putida isolate 1312 commercialized as a biostimulant.</title>
        <authorList>
            <person name="Crovadore J."/>
            <person name="Blanc P."/>
            <person name="Chablais R."/>
            <person name="Cochard B."/>
            <person name="Grizard D."/>
            <person name="Lefort F."/>
        </authorList>
    </citation>
    <scope>NUCLEOTIDE SEQUENCE [LARGE SCALE GENOMIC DNA]</scope>
    <source>
        <strain evidence="1 2">1312</strain>
    </source>
</reference>
<dbReference type="AlphaFoldDB" id="A0A1Y3KVC6"/>
<protein>
    <submittedName>
        <fullName evidence="1">Uncharacterized protein</fullName>
    </submittedName>
</protein>
<proteinExistence type="predicted"/>
<evidence type="ECO:0000313" key="2">
    <source>
        <dbReference type="Proteomes" id="UP000196082"/>
    </source>
</evidence>